<proteinExistence type="predicted"/>
<name>A0A2D2LXG5_FAUOS</name>
<dbReference type="Proteomes" id="UP000229340">
    <property type="component" value="Plasmid pNP7-1"/>
</dbReference>
<reference evidence="2" key="1">
    <citation type="submission" date="2017-10" db="EMBL/GenBank/DDBJ databases">
        <title>Complete genome sequence of Moraxella osloensis NP7 isolated from human skin.</title>
        <authorList>
            <person name="Lee K."/>
            <person name="Lim J.Y."/>
            <person name="Hwang I."/>
        </authorList>
    </citation>
    <scope>NUCLEOTIDE SEQUENCE [LARGE SCALE GENOMIC DNA]</scope>
    <source>
        <strain evidence="2">NP7</strain>
        <plasmid evidence="2">pnp7-1</plasmid>
    </source>
</reference>
<sequence>MTTTTPTTALVTANAFDAGVFLDQSTTSPTYHWVSPHASAKLTQAIITAQNEYYLAHKDDVIDPRQLSQQRPLLAVESLLICAVISDSLDNNGKFEIIRLFDYQNIMDCLVAITEIFSATPYVLSLFSLHNQAAQRTTEQLIDLIEAAEIDLAYQLKKFKHRQDDAFGVTKLWQLIGYIVQQLAHHQRLTAIRYSETNPLLAEQTLAVFEWYQAIGDDFHDNTIAFLTDYRQQTQGIALTKQQVSQLTQFQNQRLTELLGPPKLSEQQQLREDMAIQYSNHQLQHTEGYTGAYLEQDDSYPMERYTTHSRLNESHSVLPQLYKEPQEVMLERIENALQSRLTTPVNSRQFASILDGCVAMRLGKDSNQSLLAHGYHASLMDALGVLSYLIDAPDTKHGLWVLDDVSLQNQVIANAIYLGLKKHTKLSLHLPSQAAFDPIITSYHAFFGKVDFTHAWHDEFYYVSIERTAHITPTKPSITPVFTRHDNDEWAGLIVENSKNVTRAPLLPKTKVDQAIDWLVGNFASKDAPPDLDPVIDMPPLCLVVLTNPSSTQDGYQALLAQLMTALSYPLPQTFVIASRIAHIDPVLGLLLSTDELAQTQKRQAILTKRPWLRSQALLSLYQDNRLFVLQHKQAPINLVSFATNHQQTASHLATNLFSSIAEMMGQLQLLCRQIAIITSFHTQQHCHSVFASLPIAKVLSIIEPNLNLAALLKQTLDMLANGQLPYIVVTDSAPLLDLYVRVKTFEHYNFDATAPATQIDNYINQAVPVNFPTVRELLLLLVNTLPLMFYHKNDKVHYIDVANKDNIELMSLEDYYHTLSVLTQQLTQLLQEPSLPDIPLLPAHAINFQMSRYGYRFLQVDKLNFTLTPNNLSADSKWSVQRTTPTTLALNADAINIGEFDGVIVEENCLIDSYFTKPSLNRLYQILLPQSLNQLESYRLLGQFQNPNPLAVYHYFSHTPVKALLQAYLTAKSKTQSTFTMPHTDGDRRFIIQHVQSALSIDYLTTQINLYKISPVKPPVSVYQAFISLSTLSITQQTTILDNWYQFLQVGIQQIPYQPQRLVYDLHAVFTHRQSLEKPFGHMDNHELFFKLDYTPISASDIMAKTLHYLDENIEQITQMVKQHIHYEDWLASYGNQNTNPEAMYFLELSEFEQLLYIYKKRIANLPYRGMAAALLTAIEQLPSHVRSQLNSLPDFKQAMHGMFDNPNAVPFLVNLLDEHLTGFEHTTALRWQVDSYVLLSMHLQNIEQYHAYKQHNPNKPVDANLNLWVTATQLTPSQPYQQAIIEHRQNPYDGLTAHPLLAKLSHAKANLLKSALRNHVIFTVGYKLPSMDITCFSPTSMTSYLAFVGQDQQEPDVISDIRHLCQKSDEEQFTYQQSLLTLQYANKQNTQDALACVHEGINFAPTDPLTLVATNQYELGFPASLFHGEPINTKQLTHAFAGYSPYHGLVNLWVSIADLPTMLSQYPLDDEVLTDPLAEFNFTNLEGQPFYAWRAW</sequence>
<dbReference type="RefSeq" id="WP_100271071.1">
    <property type="nucleotide sequence ID" value="NZ_CP024444.1"/>
</dbReference>
<evidence type="ECO:0000313" key="1">
    <source>
        <dbReference type="EMBL" id="ATR79717.1"/>
    </source>
</evidence>
<organism evidence="1 2">
    <name type="scientific">Faucicola osloensis</name>
    <name type="common">Moraxella osloensis</name>
    <dbReference type="NCBI Taxonomy" id="34062"/>
    <lineage>
        <taxon>Bacteria</taxon>
        <taxon>Pseudomonadati</taxon>
        <taxon>Pseudomonadota</taxon>
        <taxon>Gammaproteobacteria</taxon>
        <taxon>Moraxellales</taxon>
        <taxon>Moraxellaceae</taxon>
        <taxon>Faucicola</taxon>
    </lineage>
</organism>
<evidence type="ECO:0000313" key="2">
    <source>
        <dbReference type="Proteomes" id="UP000229340"/>
    </source>
</evidence>
<dbReference type="EMBL" id="CP024444">
    <property type="protein sequence ID" value="ATR79717.1"/>
    <property type="molecule type" value="Genomic_DNA"/>
</dbReference>
<gene>
    <name evidence="1" type="ORF">NP7_10155</name>
</gene>
<keyword evidence="1" id="KW-0614">Plasmid</keyword>
<protein>
    <submittedName>
        <fullName evidence="1">Uncharacterized protein</fullName>
    </submittedName>
</protein>
<geneLocation type="plasmid" evidence="2">
    <name>pnp7-1</name>
</geneLocation>
<accession>A0A2D2LXG5</accession>